<evidence type="ECO:0000259" key="3">
    <source>
        <dbReference type="PROSITE" id="PS51371"/>
    </source>
</evidence>
<organism evidence="4">
    <name type="scientific">Bellilinea caldifistulae</name>
    <dbReference type="NCBI Taxonomy" id="360411"/>
    <lineage>
        <taxon>Bacteria</taxon>
        <taxon>Bacillati</taxon>
        <taxon>Chloroflexota</taxon>
        <taxon>Anaerolineae</taxon>
        <taxon>Anaerolineales</taxon>
        <taxon>Anaerolineaceae</taxon>
        <taxon>Bellilinea</taxon>
    </lineage>
</organism>
<dbReference type="PANTHER" id="PTHR43080:SF2">
    <property type="entry name" value="CBS DOMAIN-CONTAINING PROTEIN"/>
    <property type="match status" value="1"/>
</dbReference>
<dbReference type="InterPro" id="IPR000644">
    <property type="entry name" value="CBS_dom"/>
</dbReference>
<dbReference type="Gene3D" id="3.10.580.10">
    <property type="entry name" value="CBS-domain"/>
    <property type="match status" value="1"/>
</dbReference>
<dbReference type="SMART" id="SM00116">
    <property type="entry name" value="CBS"/>
    <property type="match status" value="2"/>
</dbReference>
<protein>
    <submittedName>
        <fullName evidence="4">CBS domain-containing protein</fullName>
    </submittedName>
</protein>
<dbReference type="Gene3D" id="3.90.1280.20">
    <property type="match status" value="1"/>
</dbReference>
<evidence type="ECO:0000256" key="1">
    <source>
        <dbReference type="ARBA" id="ARBA00023122"/>
    </source>
</evidence>
<dbReference type="PANTHER" id="PTHR43080">
    <property type="entry name" value="CBS DOMAIN-CONTAINING PROTEIN CBSX3, MITOCHONDRIAL"/>
    <property type="match status" value="1"/>
</dbReference>
<comment type="caution">
    <text evidence="4">The sequence shown here is derived from an EMBL/GenBank/DDBJ whole genome shotgun (WGS) entry which is preliminary data.</text>
</comment>
<keyword evidence="1 2" id="KW-0129">CBS domain</keyword>
<dbReference type="AlphaFoldDB" id="A0A7C4L0V2"/>
<name>A0A7C4L0V2_9CHLR</name>
<dbReference type="InterPro" id="IPR046342">
    <property type="entry name" value="CBS_dom_sf"/>
</dbReference>
<gene>
    <name evidence="4" type="ORF">ENT17_12925</name>
</gene>
<sequence>MGNLPNGIALSPFLGLSPPARKRGNMLHISRWMKKEVISIPVNSSIRQAIQLFLDHHIGTLPVVDESNHLVGILRLQDVIDLGMPDFIHLVTDFDFLHGFGAVENQRPDPAIFEKDIKELMIEAVSVHEDAGLFRTAALLHKHALRDLPVVDNEGRLVGIASHVDVGVALLSFWIS</sequence>
<reference evidence="4" key="1">
    <citation type="journal article" date="2020" name="mSystems">
        <title>Genome- and Community-Level Interaction Insights into Carbon Utilization and Element Cycling Functions of Hydrothermarchaeota in Hydrothermal Sediment.</title>
        <authorList>
            <person name="Zhou Z."/>
            <person name="Liu Y."/>
            <person name="Xu W."/>
            <person name="Pan J."/>
            <person name="Luo Z.H."/>
            <person name="Li M."/>
        </authorList>
    </citation>
    <scope>NUCLEOTIDE SEQUENCE [LARGE SCALE GENOMIC DNA]</scope>
    <source>
        <strain evidence="4">SpSt-556</strain>
    </source>
</reference>
<dbReference type="Pfam" id="PF00571">
    <property type="entry name" value="CBS"/>
    <property type="match status" value="2"/>
</dbReference>
<evidence type="ECO:0000313" key="4">
    <source>
        <dbReference type="EMBL" id="HGS88499.1"/>
    </source>
</evidence>
<dbReference type="SUPFAM" id="SSF54631">
    <property type="entry name" value="CBS-domain pair"/>
    <property type="match status" value="1"/>
</dbReference>
<feature type="domain" description="CBS" evidence="3">
    <location>
        <begin position="33"/>
        <end position="91"/>
    </location>
</feature>
<dbReference type="EMBL" id="DSXR01000128">
    <property type="protein sequence ID" value="HGS88499.1"/>
    <property type="molecule type" value="Genomic_DNA"/>
</dbReference>
<proteinExistence type="predicted"/>
<dbReference type="InterPro" id="IPR051257">
    <property type="entry name" value="Diverse_CBS-Domain"/>
</dbReference>
<feature type="domain" description="CBS" evidence="3">
    <location>
        <begin position="120"/>
        <end position="176"/>
    </location>
</feature>
<evidence type="ECO:0000256" key="2">
    <source>
        <dbReference type="PROSITE-ProRule" id="PRU00703"/>
    </source>
</evidence>
<accession>A0A7C4L0V2</accession>
<dbReference type="PROSITE" id="PS51371">
    <property type="entry name" value="CBS"/>
    <property type="match status" value="2"/>
</dbReference>